<evidence type="ECO:0008006" key="4">
    <source>
        <dbReference type="Google" id="ProtNLM"/>
    </source>
</evidence>
<name>A0A1I3H9R5_SELRU</name>
<gene>
    <name evidence="2" type="ORF">SAMN04487861_12838</name>
</gene>
<evidence type="ECO:0000313" key="3">
    <source>
        <dbReference type="Proteomes" id="UP000183639"/>
    </source>
</evidence>
<dbReference type="AlphaFoldDB" id="A0A1I3H9R5"/>
<evidence type="ECO:0000256" key="1">
    <source>
        <dbReference type="SAM" id="Coils"/>
    </source>
</evidence>
<dbReference type="OrthoDB" id="1666966at2"/>
<evidence type="ECO:0000313" key="2">
    <source>
        <dbReference type="EMBL" id="SFI32454.1"/>
    </source>
</evidence>
<keyword evidence="1" id="KW-0175">Coiled coil</keyword>
<proteinExistence type="predicted"/>
<dbReference type="EMBL" id="FOQK01000028">
    <property type="protein sequence ID" value="SFI32454.1"/>
    <property type="molecule type" value="Genomic_DNA"/>
</dbReference>
<protein>
    <recommendedName>
        <fullName evidence="4">Protein kinase</fullName>
    </recommendedName>
</protein>
<feature type="coiled-coil region" evidence="1">
    <location>
        <begin position="4"/>
        <end position="45"/>
    </location>
</feature>
<organism evidence="2 3">
    <name type="scientific">Selenomonas ruminantium</name>
    <dbReference type="NCBI Taxonomy" id="971"/>
    <lineage>
        <taxon>Bacteria</taxon>
        <taxon>Bacillati</taxon>
        <taxon>Bacillota</taxon>
        <taxon>Negativicutes</taxon>
        <taxon>Selenomonadales</taxon>
        <taxon>Selenomonadaceae</taxon>
        <taxon>Selenomonas</taxon>
    </lineage>
</organism>
<reference evidence="2 3" key="1">
    <citation type="submission" date="2016-10" db="EMBL/GenBank/DDBJ databases">
        <authorList>
            <person name="de Groot N.N."/>
        </authorList>
    </citation>
    <scope>NUCLEOTIDE SEQUENCE [LARGE SCALE GENOMIC DNA]</scope>
    <source>
        <strain evidence="2 3">Z108</strain>
    </source>
</reference>
<dbReference type="Proteomes" id="UP000183639">
    <property type="component" value="Unassembled WGS sequence"/>
</dbReference>
<sequence>MARKANYEEKISTIEAKIEKKKEEIKSLKEQLAALQSKKAQNDYQELLDYMKNNNLSAGEVLSKIR</sequence>
<dbReference type="RefSeq" id="WP_075445519.1">
    <property type="nucleotide sequence ID" value="NZ_FOQK01000028.1"/>
</dbReference>
<accession>A0A1I3H9R5</accession>